<gene>
    <name evidence="1" type="ORF">KUH32_12865</name>
</gene>
<evidence type="ECO:0000313" key="2">
    <source>
        <dbReference type="Proteomes" id="UP001166293"/>
    </source>
</evidence>
<name>A0ABS6N9I2_9RHOB</name>
<evidence type="ECO:0000313" key="1">
    <source>
        <dbReference type="EMBL" id="MBV2360671.1"/>
    </source>
</evidence>
<dbReference type="EMBL" id="JAHRWL010000002">
    <property type="protein sequence ID" value="MBV2360671.1"/>
    <property type="molecule type" value="Genomic_DNA"/>
</dbReference>
<organism evidence="1 2">
    <name type="scientific">Thalassococcus arenae</name>
    <dbReference type="NCBI Taxonomy" id="2851652"/>
    <lineage>
        <taxon>Bacteria</taxon>
        <taxon>Pseudomonadati</taxon>
        <taxon>Pseudomonadota</taxon>
        <taxon>Alphaproteobacteria</taxon>
        <taxon>Rhodobacterales</taxon>
        <taxon>Roseobacteraceae</taxon>
        <taxon>Thalassococcus</taxon>
    </lineage>
</organism>
<proteinExistence type="predicted"/>
<reference evidence="1" key="1">
    <citation type="submission" date="2021-06" db="EMBL/GenBank/DDBJ databases">
        <title>Thalassococcus sp. CAU 1522 isolated from sea sand, Republic of Korea.</title>
        <authorList>
            <person name="Kim W."/>
        </authorList>
    </citation>
    <scope>NUCLEOTIDE SEQUENCE</scope>
    <source>
        <strain evidence="1">CAU 1522</strain>
    </source>
</reference>
<comment type="caution">
    <text evidence="1">The sequence shown here is derived from an EMBL/GenBank/DDBJ whole genome shotgun (WGS) entry which is preliminary data.</text>
</comment>
<accession>A0ABS6N9I2</accession>
<dbReference type="RefSeq" id="WP_217778971.1">
    <property type="nucleotide sequence ID" value="NZ_JAHRWL010000002.1"/>
</dbReference>
<sequence>MDITVFTGDIVASSDMDADRLDVCLATLSEGCDRIAEWTGATGHASFARRGGDGWQAVFPTGIPTHRAALFLQARLRQQGDDIATRIAIATGEGRLSDPTDPNSGHGTVFTASGRLLTRLKGKRLLGDAAGGVTQAFLRLADHIAQGWTPAQARAVAAMLPPGAGPRVAAAKKLGVSRQAVDQALHAAGYPALIDALELIETKN</sequence>
<keyword evidence="2" id="KW-1185">Reference proteome</keyword>
<protein>
    <submittedName>
        <fullName evidence="1">MarR family transcriptional regulator</fullName>
    </submittedName>
</protein>
<dbReference type="Proteomes" id="UP001166293">
    <property type="component" value="Unassembled WGS sequence"/>
</dbReference>